<keyword evidence="6" id="KW-0472">Membrane</keyword>
<proteinExistence type="predicted"/>
<dbReference type="AlphaFoldDB" id="Q0W6T0"/>
<dbReference type="InterPro" id="IPR003594">
    <property type="entry name" value="HATPase_dom"/>
</dbReference>
<feature type="domain" description="PAS" evidence="8">
    <location>
        <begin position="127"/>
        <end position="168"/>
    </location>
</feature>
<reference evidence="10 11" key="1">
    <citation type="journal article" date="2006" name="Science">
        <title>Genome of rice cluster I archaea -- the key methane producers in the rice rhizosphere.</title>
        <authorList>
            <person name="Erkel C."/>
            <person name="Kube M."/>
            <person name="Reinhardt R."/>
            <person name="Liesack W."/>
        </authorList>
    </citation>
    <scope>NUCLEOTIDE SEQUENCE [LARGE SCALE GENOMIC DNA]</scope>
    <source>
        <strain evidence="11">DSM 22066 / NBRC 105507 / MRE50</strain>
    </source>
</reference>
<dbReference type="SUPFAM" id="SSF55785">
    <property type="entry name" value="PYP-like sensor domain (PAS domain)"/>
    <property type="match status" value="2"/>
</dbReference>
<dbReference type="PANTHER" id="PTHR43304">
    <property type="entry name" value="PHYTOCHROME-LIKE PROTEIN CPH1"/>
    <property type="match status" value="1"/>
</dbReference>
<evidence type="ECO:0000259" key="8">
    <source>
        <dbReference type="PROSITE" id="PS50112"/>
    </source>
</evidence>
<dbReference type="InterPro" id="IPR052162">
    <property type="entry name" value="Sensor_kinase/Photoreceptor"/>
</dbReference>
<dbReference type="GeneID" id="25397316"/>
<evidence type="ECO:0000256" key="2">
    <source>
        <dbReference type="ARBA" id="ARBA00012438"/>
    </source>
</evidence>
<feature type="transmembrane region" description="Helical" evidence="6">
    <location>
        <begin position="72"/>
        <end position="90"/>
    </location>
</feature>
<evidence type="ECO:0000256" key="5">
    <source>
        <dbReference type="ARBA" id="ARBA00022777"/>
    </source>
</evidence>
<evidence type="ECO:0000256" key="3">
    <source>
        <dbReference type="ARBA" id="ARBA00022553"/>
    </source>
</evidence>
<dbReference type="OrthoDB" id="3369at2157"/>
<dbReference type="CDD" id="cd00130">
    <property type="entry name" value="PAS"/>
    <property type="match status" value="2"/>
</dbReference>
<keyword evidence="3" id="KW-0597">Phosphoprotein</keyword>
<dbReference type="Pfam" id="PF02518">
    <property type="entry name" value="HATPase_c"/>
    <property type="match status" value="1"/>
</dbReference>
<feature type="domain" description="Histidine kinase" evidence="7">
    <location>
        <begin position="394"/>
        <end position="610"/>
    </location>
</feature>
<dbReference type="InterPro" id="IPR005467">
    <property type="entry name" value="His_kinase_dom"/>
</dbReference>
<dbReference type="InterPro" id="IPR036890">
    <property type="entry name" value="HATPase_C_sf"/>
</dbReference>
<dbReference type="PROSITE" id="PS50109">
    <property type="entry name" value="HIS_KIN"/>
    <property type="match status" value="1"/>
</dbReference>
<organism evidence="10 11">
    <name type="scientific">Methanocella arvoryzae (strain DSM 22066 / NBRC 105507 / MRE50)</name>
    <dbReference type="NCBI Taxonomy" id="351160"/>
    <lineage>
        <taxon>Archaea</taxon>
        <taxon>Methanobacteriati</taxon>
        <taxon>Methanobacteriota</taxon>
        <taxon>Stenosarchaea group</taxon>
        <taxon>Methanomicrobia</taxon>
        <taxon>Methanocellales</taxon>
        <taxon>Methanocellaceae</taxon>
        <taxon>Methanocella</taxon>
    </lineage>
</organism>
<dbReference type="InterPro" id="IPR004358">
    <property type="entry name" value="Sig_transdc_His_kin-like_C"/>
</dbReference>
<dbReference type="PANTHER" id="PTHR43304:SF1">
    <property type="entry name" value="PAC DOMAIN-CONTAINING PROTEIN"/>
    <property type="match status" value="1"/>
</dbReference>
<dbReference type="eggNOG" id="arCOG06940">
    <property type="taxonomic scope" value="Archaea"/>
</dbReference>
<evidence type="ECO:0000256" key="4">
    <source>
        <dbReference type="ARBA" id="ARBA00022679"/>
    </source>
</evidence>
<dbReference type="Pfam" id="PF13188">
    <property type="entry name" value="PAS_8"/>
    <property type="match status" value="1"/>
</dbReference>
<dbReference type="Pfam" id="PF13426">
    <property type="entry name" value="PAS_9"/>
    <property type="match status" value="1"/>
</dbReference>
<evidence type="ECO:0000313" key="11">
    <source>
        <dbReference type="Proteomes" id="UP000000663"/>
    </source>
</evidence>
<dbReference type="InterPro" id="IPR000014">
    <property type="entry name" value="PAS"/>
</dbReference>
<dbReference type="SMART" id="SM00091">
    <property type="entry name" value="PAS"/>
    <property type="match status" value="2"/>
</dbReference>
<protein>
    <recommendedName>
        <fullName evidence="2">histidine kinase</fullName>
        <ecNumber evidence="2">2.7.13.3</ecNumber>
    </recommendedName>
</protein>
<evidence type="ECO:0000256" key="1">
    <source>
        <dbReference type="ARBA" id="ARBA00000085"/>
    </source>
</evidence>
<dbReference type="PROSITE" id="PS50112">
    <property type="entry name" value="PAS"/>
    <property type="match status" value="2"/>
</dbReference>
<feature type="transmembrane region" description="Helical" evidence="6">
    <location>
        <begin position="96"/>
        <end position="116"/>
    </location>
</feature>
<dbReference type="RefSeq" id="WP_012036591.1">
    <property type="nucleotide sequence ID" value="NC_009464.1"/>
</dbReference>
<dbReference type="PRINTS" id="PR00344">
    <property type="entry name" value="BCTRLSENSOR"/>
</dbReference>
<dbReference type="PROSITE" id="PS50113">
    <property type="entry name" value="PAC"/>
    <property type="match status" value="1"/>
</dbReference>
<dbReference type="Gene3D" id="3.30.450.20">
    <property type="entry name" value="PAS domain"/>
    <property type="match status" value="2"/>
</dbReference>
<dbReference type="NCBIfam" id="TIGR00229">
    <property type="entry name" value="sensory_box"/>
    <property type="match status" value="2"/>
</dbReference>
<keyword evidence="5 10" id="KW-0418">Kinase</keyword>
<keyword evidence="4" id="KW-0808">Transferase</keyword>
<evidence type="ECO:0000313" key="10">
    <source>
        <dbReference type="EMBL" id="CAJ35913.1"/>
    </source>
</evidence>
<evidence type="ECO:0000259" key="7">
    <source>
        <dbReference type="PROSITE" id="PS50109"/>
    </source>
</evidence>
<accession>Q0W6T0</accession>
<dbReference type="InterPro" id="IPR035965">
    <property type="entry name" value="PAS-like_dom_sf"/>
</dbReference>
<feature type="domain" description="PAS" evidence="8">
    <location>
        <begin position="253"/>
        <end position="328"/>
    </location>
</feature>
<feature type="domain" description="PAC" evidence="9">
    <location>
        <begin position="332"/>
        <end position="383"/>
    </location>
</feature>
<dbReference type="SMART" id="SM00387">
    <property type="entry name" value="HATPase_c"/>
    <property type="match status" value="1"/>
</dbReference>
<dbReference type="GO" id="GO:0004673">
    <property type="term" value="F:protein histidine kinase activity"/>
    <property type="evidence" value="ECO:0007669"/>
    <property type="project" value="UniProtKB-EC"/>
</dbReference>
<dbReference type="EMBL" id="AM114193">
    <property type="protein sequence ID" value="CAJ35913.1"/>
    <property type="molecule type" value="Genomic_DNA"/>
</dbReference>
<dbReference type="Gene3D" id="3.30.565.10">
    <property type="entry name" value="Histidine kinase-like ATPase, C-terminal domain"/>
    <property type="match status" value="1"/>
</dbReference>
<gene>
    <name evidence="10" type="ORF">RCIX484</name>
</gene>
<dbReference type="Proteomes" id="UP000000663">
    <property type="component" value="Chromosome"/>
</dbReference>
<keyword evidence="6" id="KW-1133">Transmembrane helix</keyword>
<dbReference type="STRING" id="351160.RCIX484"/>
<keyword evidence="11" id="KW-1185">Reference proteome</keyword>
<keyword evidence="6" id="KW-0812">Transmembrane</keyword>
<name>Q0W6T0_METAR</name>
<comment type="catalytic activity">
    <reaction evidence="1">
        <text>ATP + protein L-histidine = ADP + protein N-phospho-L-histidine.</text>
        <dbReference type="EC" id="2.7.13.3"/>
    </reaction>
</comment>
<evidence type="ECO:0000259" key="9">
    <source>
        <dbReference type="PROSITE" id="PS50113"/>
    </source>
</evidence>
<dbReference type="KEGG" id="rci:RCIX484"/>
<dbReference type="InterPro" id="IPR001610">
    <property type="entry name" value="PAC"/>
</dbReference>
<dbReference type="eggNOG" id="arCOG02353">
    <property type="taxonomic scope" value="Archaea"/>
</dbReference>
<evidence type="ECO:0000256" key="6">
    <source>
        <dbReference type="SAM" id="Phobius"/>
    </source>
</evidence>
<feature type="transmembrane region" description="Helical" evidence="6">
    <location>
        <begin position="25"/>
        <end position="44"/>
    </location>
</feature>
<dbReference type="SMART" id="SM00086">
    <property type="entry name" value="PAC"/>
    <property type="match status" value="2"/>
</dbReference>
<sequence>MSTRGNPAGADIRPVWALMAQYRQYLIVALILVCIAIALHFNLVYGIETVYTHFFYLPIILAAIWYYRKAVFLALFLAGLHIYLGIEATGSIVPSTIIRAIMFVAVAAVIGTLSGAREELFESVRKSEERLRSIFNGVSDAIFIHRLDGSIIEVNDRMLQMYGVTEGEARRLSIKQDYSSPANPLDELDRVWKRVISGDDQIFEWLARRPHDGFTFPVEVYLRKIRLGENDVILATVRDISIRKRAEEERNRLAENLRLLLESTDEGIYGIDTMGRITFINRSAAEMLGYGAEELIGLDAHGLAHSKYPDGSPFPAEACPIQKSVKTGEGVRVSDEVYWRHDGTCFPVEYSSTPIREEDKITGAVVIFYDITARKRTERELHDAKTRAELYVDLLGHDINNLNQQGIGYLEVAMDTLDLDEDSSNTLRRALDAMKNSSALIQNVRKIQQIEAEKHLHEIIDLGQLLSTVAATFTDVPGRKVTINYQPVTACCVNASVLIKEAFYNLVSNAVRHSTGPVTIWIKVSETEDRGKRFYRVDVEDTGPGIPDELKKKLFSRKVRGTSRTAGTGLGLFLVKSLVDDAGGSVWVEDRIPGNHTHGSRFVVMLPKHGDQRSHA</sequence>
<dbReference type="eggNOG" id="arCOG06515">
    <property type="taxonomic scope" value="Archaea"/>
</dbReference>
<dbReference type="SUPFAM" id="SSF55874">
    <property type="entry name" value="ATPase domain of HSP90 chaperone/DNA topoisomerase II/histidine kinase"/>
    <property type="match status" value="1"/>
</dbReference>
<dbReference type="EC" id="2.7.13.3" evidence="2"/>
<dbReference type="InterPro" id="IPR000700">
    <property type="entry name" value="PAS-assoc_C"/>
</dbReference>